<gene>
    <name evidence="1" type="ORF">HMPREF9370_2033</name>
</gene>
<protein>
    <recommendedName>
        <fullName evidence="3">Lipoprotein</fullName>
    </recommendedName>
</protein>
<evidence type="ECO:0008006" key="3">
    <source>
        <dbReference type="Google" id="ProtNLM"/>
    </source>
</evidence>
<organism evidence="1 2">
    <name type="scientific">Neisseria wadsworthii 9715</name>
    <dbReference type="NCBI Taxonomy" id="1030841"/>
    <lineage>
        <taxon>Bacteria</taxon>
        <taxon>Pseudomonadati</taxon>
        <taxon>Pseudomonadota</taxon>
        <taxon>Betaproteobacteria</taxon>
        <taxon>Neisseriales</taxon>
        <taxon>Neisseriaceae</taxon>
        <taxon>Neisseria</taxon>
    </lineage>
</organism>
<dbReference type="AlphaFoldDB" id="G4CSH3"/>
<proteinExistence type="predicted"/>
<comment type="caution">
    <text evidence="1">The sequence shown here is derived from an EMBL/GenBank/DDBJ whole genome shotgun (WGS) entry which is preliminary data.</text>
</comment>
<name>G4CSH3_9NEIS</name>
<evidence type="ECO:0000313" key="2">
    <source>
        <dbReference type="Proteomes" id="UP000005336"/>
    </source>
</evidence>
<accession>G4CSH3</accession>
<dbReference type="EMBL" id="AGAZ01000067">
    <property type="protein sequence ID" value="EGZ44789.1"/>
    <property type="molecule type" value="Genomic_DNA"/>
</dbReference>
<evidence type="ECO:0000313" key="1">
    <source>
        <dbReference type="EMBL" id="EGZ44789.1"/>
    </source>
</evidence>
<dbReference type="Proteomes" id="UP000005336">
    <property type="component" value="Unassembled WGS sequence"/>
</dbReference>
<keyword evidence="2" id="KW-1185">Reference proteome</keyword>
<dbReference type="PATRIC" id="fig|1030841.3.peg.2026"/>
<sequence length="175" mass="19671">MNKNIIFCLALLGTAACQPQQNGAPKQQADVVVKADKAAQGAVSSEQKLKEYQALLAWEAQAGEQIDGWMQEWRKRRAAHKNGRLADEENREMAKQAGEIYGSINQLNIHDAEVKALQQNLQKSHQLYIRMGDFINIQPKARTAEMQQAFADTALLTQQAERLKNKLNQEFGIKP</sequence>
<dbReference type="PROSITE" id="PS51257">
    <property type="entry name" value="PROKAR_LIPOPROTEIN"/>
    <property type="match status" value="1"/>
</dbReference>
<dbReference type="RefSeq" id="WP_009117173.1">
    <property type="nucleotide sequence ID" value="NZ_JH165159.1"/>
</dbReference>
<reference evidence="1 2" key="1">
    <citation type="submission" date="2011-06" db="EMBL/GenBank/DDBJ databases">
        <authorList>
            <person name="Muzny D."/>
            <person name="Qin X."/>
            <person name="Deng J."/>
            <person name="Jiang H."/>
            <person name="Liu Y."/>
            <person name="Qu J."/>
            <person name="Song X.-Z."/>
            <person name="Zhang L."/>
            <person name="Thornton R."/>
            <person name="Coyle M."/>
            <person name="Francisco L."/>
            <person name="Jackson L."/>
            <person name="Javaid M."/>
            <person name="Korchina V."/>
            <person name="Kovar C."/>
            <person name="Mata R."/>
            <person name="Mathew T."/>
            <person name="Ngo R."/>
            <person name="Nguyen L."/>
            <person name="Nguyen N."/>
            <person name="Okwuonu G."/>
            <person name="Ongeri F."/>
            <person name="Pham C."/>
            <person name="Simmons D."/>
            <person name="Wilczek-Boney K."/>
            <person name="Hale W."/>
            <person name="Jakkamsetti A."/>
            <person name="Pham P."/>
            <person name="Ruth R."/>
            <person name="San Lucas F."/>
            <person name="Warren J."/>
            <person name="Zhang J."/>
            <person name="Zhao Z."/>
            <person name="Zhou C."/>
            <person name="Zhu D."/>
            <person name="Lee S."/>
            <person name="Bess C."/>
            <person name="Blankenburg K."/>
            <person name="Forbes L."/>
            <person name="Fu Q."/>
            <person name="Gubbala S."/>
            <person name="Hirani K."/>
            <person name="Jayaseelan J.C."/>
            <person name="Lara F."/>
            <person name="Munidasa M."/>
            <person name="Palculict T."/>
            <person name="Patil S."/>
            <person name="Pu L.-L."/>
            <person name="Saada N."/>
            <person name="Tang L."/>
            <person name="Weissenberger G."/>
            <person name="Zhu Y."/>
            <person name="Hemphill L."/>
            <person name="Shang Y."/>
            <person name="Youmans B."/>
            <person name="Ayvaz T."/>
            <person name="Ross M."/>
            <person name="Santibanez J."/>
            <person name="Aqrawi P."/>
            <person name="Gross S."/>
            <person name="Joshi V."/>
            <person name="Fowler G."/>
            <person name="Nazareth L."/>
            <person name="Reid J."/>
            <person name="Worley K."/>
            <person name="Petrosino J."/>
            <person name="Highlander S."/>
            <person name="Gibbs R."/>
        </authorList>
    </citation>
    <scope>NUCLEOTIDE SEQUENCE [LARGE SCALE GENOMIC DNA]</scope>
    <source>
        <strain evidence="1 2">9715</strain>
    </source>
</reference>
<dbReference type="STRING" id="1030841.HMPREF9370_2033"/>
<dbReference type="OrthoDB" id="8606020at2"/>
<dbReference type="HOGENOM" id="CLU_1530940_0_0_4"/>